<dbReference type="InterPro" id="IPR017031">
    <property type="entry name" value="Pre_MeTrfase_YjhP"/>
</dbReference>
<dbReference type="Pfam" id="PF13649">
    <property type="entry name" value="Methyltransf_25"/>
    <property type="match status" value="1"/>
</dbReference>
<dbReference type="eggNOG" id="COG2230">
    <property type="taxonomic scope" value="Bacteria"/>
</dbReference>
<proteinExistence type="predicted"/>
<evidence type="ECO:0000313" key="3">
    <source>
        <dbReference type="Proteomes" id="UP000054537"/>
    </source>
</evidence>
<feature type="domain" description="Methyltransferase" evidence="1">
    <location>
        <begin position="40"/>
        <end position="134"/>
    </location>
</feature>
<dbReference type="InterPro" id="IPR041698">
    <property type="entry name" value="Methyltransf_25"/>
</dbReference>
<dbReference type="OrthoDB" id="474235at2"/>
<dbReference type="STRING" id="1869.MB27_21325"/>
<dbReference type="EMBL" id="JRTT01000024">
    <property type="protein sequence ID" value="KHD75754.1"/>
    <property type="molecule type" value="Genomic_DNA"/>
</dbReference>
<dbReference type="AlphaFoldDB" id="A0A0A6UN64"/>
<dbReference type="PIRSF" id="PIRSF034653">
    <property type="entry name" value="Mtase_yjhp_prd"/>
    <property type="match status" value="1"/>
</dbReference>
<dbReference type="PANTHER" id="PTHR43464">
    <property type="entry name" value="METHYLTRANSFERASE"/>
    <property type="match status" value="1"/>
</dbReference>
<dbReference type="SUPFAM" id="SSF53335">
    <property type="entry name" value="S-adenosyl-L-methionine-dependent methyltransferases"/>
    <property type="match status" value="1"/>
</dbReference>
<organism evidence="2 3">
    <name type="scientific">Actinoplanes utahensis</name>
    <dbReference type="NCBI Taxonomy" id="1869"/>
    <lineage>
        <taxon>Bacteria</taxon>
        <taxon>Bacillati</taxon>
        <taxon>Actinomycetota</taxon>
        <taxon>Actinomycetes</taxon>
        <taxon>Micromonosporales</taxon>
        <taxon>Micromonosporaceae</taxon>
        <taxon>Actinoplanes</taxon>
    </lineage>
</organism>
<dbReference type="Gene3D" id="3.40.50.150">
    <property type="entry name" value="Vaccinia Virus protein VP39"/>
    <property type="match status" value="1"/>
</dbReference>
<dbReference type="GO" id="GO:0008168">
    <property type="term" value="F:methyltransferase activity"/>
    <property type="evidence" value="ECO:0007669"/>
    <property type="project" value="TreeGrafter"/>
</dbReference>
<name>A0A0A6UN64_ACTUT</name>
<protein>
    <recommendedName>
        <fullName evidence="1">Methyltransferase domain-containing protein</fullName>
    </recommendedName>
</protein>
<dbReference type="CDD" id="cd02440">
    <property type="entry name" value="AdoMet_MTases"/>
    <property type="match status" value="1"/>
</dbReference>
<sequence>MDLPRSFAIRERDHRIHDPFTPRQLVTLGEAIRLRPGRSVLDLACGSGEMLCTWSRDHGVTGTGVDISTVFLAAARARAAELGVDGSVSFVHGDASGFVAETPVDVAACVGATWIGGGVPGTLALLERSLRPGGLALVGEPFWRQDPPDQEAVEGSGAGSRDEFTDLPGLVESFGRLGWDLVEMVLADEGGWDRYVAAQWFTVREWLDANPGDEMAAEFRAELDTAPLRYVRYQRTYLGWGVFALKRR</sequence>
<keyword evidence="3" id="KW-1185">Reference proteome</keyword>
<comment type="caution">
    <text evidence="2">The sequence shown here is derived from an EMBL/GenBank/DDBJ whole genome shotgun (WGS) entry which is preliminary data.</text>
</comment>
<dbReference type="InterPro" id="IPR029063">
    <property type="entry name" value="SAM-dependent_MTases_sf"/>
</dbReference>
<dbReference type="PANTHER" id="PTHR43464:SF3">
    <property type="entry name" value="SAM-DEPENDENT METHYLTRANSFERASE"/>
    <property type="match status" value="1"/>
</dbReference>
<accession>A0A0A6UN64</accession>
<evidence type="ECO:0000313" key="2">
    <source>
        <dbReference type="EMBL" id="KHD75754.1"/>
    </source>
</evidence>
<reference evidence="2 3" key="1">
    <citation type="submission" date="2014-10" db="EMBL/GenBank/DDBJ databases">
        <title>Draft genome sequence of Actinoplanes utahensis NRRL 12052.</title>
        <authorList>
            <person name="Velasco-Bucheli B."/>
            <person name="del Cerro C."/>
            <person name="Hormigo D."/>
            <person name="Garcia J.L."/>
            <person name="Acebal C."/>
            <person name="Arroyo M."/>
            <person name="de la Mata I."/>
        </authorList>
    </citation>
    <scope>NUCLEOTIDE SEQUENCE [LARGE SCALE GENOMIC DNA]</scope>
    <source>
        <strain evidence="2 3">NRRL 12052</strain>
    </source>
</reference>
<evidence type="ECO:0000259" key="1">
    <source>
        <dbReference type="Pfam" id="PF13649"/>
    </source>
</evidence>
<dbReference type="Proteomes" id="UP000054537">
    <property type="component" value="Unassembled WGS sequence"/>
</dbReference>
<dbReference type="RefSeq" id="WP_043526902.1">
    <property type="nucleotide sequence ID" value="NZ_BAABKU010000030.1"/>
</dbReference>
<gene>
    <name evidence="2" type="ORF">MB27_21325</name>
</gene>